<reference evidence="1" key="2">
    <citation type="submission" date="2023-05" db="EMBL/GenBank/DDBJ databases">
        <authorList>
            <person name="Schelkunov M.I."/>
        </authorList>
    </citation>
    <scope>NUCLEOTIDE SEQUENCE</scope>
    <source>
        <strain evidence="1">Hsosn_3</strain>
        <tissue evidence="1">Leaf</tissue>
    </source>
</reference>
<reference evidence="1" key="1">
    <citation type="submission" date="2023-02" db="EMBL/GenBank/DDBJ databases">
        <title>Genome of toxic invasive species Heracleum sosnowskyi carries increased number of genes despite the absence of recent whole-genome duplications.</title>
        <authorList>
            <person name="Schelkunov M."/>
            <person name="Shtratnikova V."/>
            <person name="Makarenko M."/>
            <person name="Klepikova A."/>
            <person name="Omelchenko D."/>
            <person name="Novikova G."/>
            <person name="Obukhova E."/>
            <person name="Bogdanov V."/>
            <person name="Penin A."/>
            <person name="Logacheva M."/>
        </authorList>
    </citation>
    <scope>NUCLEOTIDE SEQUENCE</scope>
    <source>
        <strain evidence="1">Hsosn_3</strain>
        <tissue evidence="1">Leaf</tissue>
    </source>
</reference>
<name>A0AAD8ML33_9APIA</name>
<comment type="caution">
    <text evidence="1">The sequence shown here is derived from an EMBL/GenBank/DDBJ whole genome shotgun (WGS) entry which is preliminary data.</text>
</comment>
<proteinExistence type="predicted"/>
<evidence type="ECO:0000313" key="1">
    <source>
        <dbReference type="EMBL" id="KAK1377311.1"/>
    </source>
</evidence>
<evidence type="ECO:0000313" key="2">
    <source>
        <dbReference type="Proteomes" id="UP001237642"/>
    </source>
</evidence>
<organism evidence="1 2">
    <name type="scientific">Heracleum sosnowskyi</name>
    <dbReference type="NCBI Taxonomy" id="360622"/>
    <lineage>
        <taxon>Eukaryota</taxon>
        <taxon>Viridiplantae</taxon>
        <taxon>Streptophyta</taxon>
        <taxon>Embryophyta</taxon>
        <taxon>Tracheophyta</taxon>
        <taxon>Spermatophyta</taxon>
        <taxon>Magnoliopsida</taxon>
        <taxon>eudicotyledons</taxon>
        <taxon>Gunneridae</taxon>
        <taxon>Pentapetalae</taxon>
        <taxon>asterids</taxon>
        <taxon>campanulids</taxon>
        <taxon>Apiales</taxon>
        <taxon>Apiaceae</taxon>
        <taxon>Apioideae</taxon>
        <taxon>apioid superclade</taxon>
        <taxon>Tordylieae</taxon>
        <taxon>Tordyliinae</taxon>
        <taxon>Heracleum</taxon>
    </lineage>
</organism>
<sequence>MTNYEFRSLYAGSKVNHHRRFRGERLGNSTFMSLRDGRYRSAKDSAEEAAVETTGIGMIGDEVEFSRRAFELFKMLGKSISWFILQNTAKDSVEEAAVETIGSGMTGDEVEFSRRAFELFKMSGEEYQLVHPRPDILMSNWR</sequence>
<dbReference type="Proteomes" id="UP001237642">
    <property type="component" value="Unassembled WGS sequence"/>
</dbReference>
<accession>A0AAD8ML33</accession>
<dbReference type="EMBL" id="JAUIZM010000007">
    <property type="protein sequence ID" value="KAK1377311.1"/>
    <property type="molecule type" value="Genomic_DNA"/>
</dbReference>
<gene>
    <name evidence="1" type="ORF">POM88_033504</name>
</gene>
<keyword evidence="2" id="KW-1185">Reference proteome</keyword>
<protein>
    <submittedName>
        <fullName evidence="1">Uncharacterized protein</fullName>
    </submittedName>
</protein>
<dbReference type="AlphaFoldDB" id="A0AAD8ML33"/>